<dbReference type="PROSITE" id="PS51716">
    <property type="entry name" value="G_IRG"/>
    <property type="match status" value="1"/>
</dbReference>
<dbReference type="EMBL" id="CAJNOK010021339">
    <property type="protein sequence ID" value="CAF1330931.1"/>
    <property type="molecule type" value="Genomic_DNA"/>
</dbReference>
<dbReference type="Proteomes" id="UP000681722">
    <property type="component" value="Unassembled WGS sequence"/>
</dbReference>
<dbReference type="Proteomes" id="UP000663829">
    <property type="component" value="Unassembled WGS sequence"/>
</dbReference>
<dbReference type="OrthoDB" id="422720at2759"/>
<dbReference type="InterPro" id="IPR027417">
    <property type="entry name" value="P-loop_NTPase"/>
</dbReference>
<dbReference type="Proteomes" id="UP000677228">
    <property type="component" value="Unassembled WGS sequence"/>
</dbReference>
<dbReference type="PANTHER" id="PTHR14143:SF1">
    <property type="entry name" value="IRG-TYPE G DOMAIN-CONTAINING PROTEIN"/>
    <property type="match status" value="1"/>
</dbReference>
<evidence type="ECO:0000256" key="1">
    <source>
        <dbReference type="ARBA" id="ARBA00005429"/>
    </source>
</evidence>
<proteinExistence type="inferred from homology"/>
<dbReference type="Pfam" id="PF05049">
    <property type="entry name" value="IIGP"/>
    <property type="match status" value="1"/>
</dbReference>
<evidence type="ECO:0000313" key="7">
    <source>
        <dbReference type="Proteomes" id="UP000663829"/>
    </source>
</evidence>
<feature type="domain" description="IRG-type G" evidence="2">
    <location>
        <begin position="85"/>
        <end position="219"/>
    </location>
</feature>
<gene>
    <name evidence="3" type="ORF">GPM918_LOCUS22520</name>
    <name evidence="4" type="ORF">OVA965_LOCUS29885</name>
    <name evidence="5" type="ORF">SRO942_LOCUS22518</name>
    <name evidence="6" type="ORF">TMI583_LOCUS30674</name>
</gene>
<evidence type="ECO:0000313" key="6">
    <source>
        <dbReference type="EMBL" id="CAF4142368.1"/>
    </source>
</evidence>
<evidence type="ECO:0000313" key="5">
    <source>
        <dbReference type="EMBL" id="CAF3941621.1"/>
    </source>
</evidence>
<dbReference type="GO" id="GO:0005525">
    <property type="term" value="F:GTP binding"/>
    <property type="evidence" value="ECO:0007669"/>
    <property type="project" value="InterPro"/>
</dbReference>
<comment type="caution">
    <text evidence="3">The sequence shown here is derived from an EMBL/GenBank/DDBJ whole genome shotgun (WGS) entry which is preliminary data.</text>
</comment>
<dbReference type="Proteomes" id="UP000682733">
    <property type="component" value="Unassembled WGS sequence"/>
</dbReference>
<dbReference type="EMBL" id="CAJNOQ010007746">
    <property type="protein sequence ID" value="CAF1177502.1"/>
    <property type="molecule type" value="Genomic_DNA"/>
</dbReference>
<comment type="similarity">
    <text evidence="1">Belongs to the TRAFAC class dynamin-like GTPase superfamily. IRG family.</text>
</comment>
<accession>A0A814UWD2</accession>
<dbReference type="InterPro" id="IPR007743">
    <property type="entry name" value="Immunity-related_GTPase-like"/>
</dbReference>
<dbReference type="SUPFAM" id="SSF52540">
    <property type="entry name" value="P-loop containing nucleoside triphosphate hydrolases"/>
    <property type="match status" value="1"/>
</dbReference>
<reference evidence="3" key="1">
    <citation type="submission" date="2021-02" db="EMBL/GenBank/DDBJ databases">
        <authorList>
            <person name="Nowell W R."/>
        </authorList>
    </citation>
    <scope>NUCLEOTIDE SEQUENCE</scope>
</reference>
<name>A0A814UWD2_9BILA</name>
<dbReference type="AlphaFoldDB" id="A0A814UWD2"/>
<evidence type="ECO:0000259" key="2">
    <source>
        <dbReference type="PROSITE" id="PS51716"/>
    </source>
</evidence>
<dbReference type="PANTHER" id="PTHR14143">
    <property type="entry name" value="INTERFERON-INDUCIBLE GTPASE FAMILY MEMBER"/>
    <property type="match status" value="1"/>
</dbReference>
<evidence type="ECO:0000313" key="4">
    <source>
        <dbReference type="EMBL" id="CAF1330931.1"/>
    </source>
</evidence>
<dbReference type="InterPro" id="IPR030385">
    <property type="entry name" value="G_IRG_dom"/>
</dbReference>
<dbReference type="Gene3D" id="3.40.50.300">
    <property type="entry name" value="P-loop containing nucleotide triphosphate hydrolases"/>
    <property type="match status" value="1"/>
</dbReference>
<organism evidence="3 7">
    <name type="scientific">Didymodactylos carnosus</name>
    <dbReference type="NCBI Taxonomy" id="1234261"/>
    <lineage>
        <taxon>Eukaryota</taxon>
        <taxon>Metazoa</taxon>
        <taxon>Spiralia</taxon>
        <taxon>Gnathifera</taxon>
        <taxon>Rotifera</taxon>
        <taxon>Eurotatoria</taxon>
        <taxon>Bdelloidea</taxon>
        <taxon>Philodinida</taxon>
        <taxon>Philodinidae</taxon>
        <taxon>Didymodactylos</taxon>
    </lineage>
</organism>
<protein>
    <recommendedName>
        <fullName evidence="2">IRG-type G domain-containing protein</fullName>
    </recommendedName>
</protein>
<evidence type="ECO:0000313" key="3">
    <source>
        <dbReference type="EMBL" id="CAF1177502.1"/>
    </source>
</evidence>
<keyword evidence="7" id="KW-1185">Reference proteome</keyword>
<dbReference type="GO" id="GO:0016020">
    <property type="term" value="C:membrane"/>
    <property type="evidence" value="ECO:0007669"/>
    <property type="project" value="InterPro"/>
</dbReference>
<dbReference type="EMBL" id="CAJOBA010042958">
    <property type="protein sequence ID" value="CAF4142368.1"/>
    <property type="molecule type" value="Genomic_DNA"/>
</dbReference>
<sequence length="219" mass="24369">MIPFFGCALAGSFLAYQLQQYLKKRSIAAEQNAWNHGGSRTINPPHIATGPSLIGKVHLNPFQNHGLSKEEKTISARRALQIDENVANIAVCGNSGTGKSTFINCIRGIPDIEMRPNFQHAIEGAAPVGIMETTKMRNQYKSSDDRLSFLTLWDLPSVGAMSTPNSNYFEDQMLYAFDCILLLKANRFTQFDIDICRQALEYNIPLILVLNKGDQDVES</sequence>
<dbReference type="EMBL" id="CAJOBC010007745">
    <property type="protein sequence ID" value="CAF3941621.1"/>
    <property type="molecule type" value="Genomic_DNA"/>
</dbReference>